<dbReference type="InterPro" id="IPR014567">
    <property type="entry name" value="UCP031900"/>
</dbReference>
<feature type="domain" description="Phytase-like" evidence="1">
    <location>
        <begin position="41"/>
        <end position="271"/>
    </location>
</feature>
<dbReference type="AlphaFoldDB" id="A0A5C5GGQ3"/>
<organism evidence="2 3">
    <name type="scientific">Pelagovum pacificum</name>
    <dbReference type="NCBI Taxonomy" id="2588711"/>
    <lineage>
        <taxon>Bacteria</taxon>
        <taxon>Pseudomonadati</taxon>
        <taxon>Pseudomonadota</taxon>
        <taxon>Alphaproteobacteria</taxon>
        <taxon>Rhodobacterales</taxon>
        <taxon>Paracoccaceae</taxon>
        <taxon>Pelagovum</taxon>
    </lineage>
</organism>
<dbReference type="InterPro" id="IPR027372">
    <property type="entry name" value="Phytase-like_dom"/>
</dbReference>
<evidence type="ECO:0000313" key="3">
    <source>
        <dbReference type="Proteomes" id="UP000314011"/>
    </source>
</evidence>
<dbReference type="PIRSF" id="PIRSF031900">
    <property type="entry name" value="UCP031900"/>
    <property type="match status" value="1"/>
</dbReference>
<evidence type="ECO:0000259" key="1">
    <source>
        <dbReference type="Pfam" id="PF13449"/>
    </source>
</evidence>
<name>A0A5C5GGQ3_9RHOB</name>
<comment type="caution">
    <text evidence="2">The sequence shown here is derived from an EMBL/GenBank/DDBJ whole genome shotgun (WGS) entry which is preliminary data.</text>
</comment>
<gene>
    <name evidence="2" type="ORF">FHY64_11885</name>
</gene>
<accession>A0A5C5GGQ3</accession>
<reference evidence="2 3" key="1">
    <citation type="submission" date="2019-06" db="EMBL/GenBank/DDBJ databases">
        <title>Genome of new Rhodobacteraceae sp. SM1903.</title>
        <authorList>
            <person name="Ren X."/>
        </authorList>
    </citation>
    <scope>NUCLEOTIDE SEQUENCE [LARGE SCALE GENOMIC DNA]</scope>
    <source>
        <strain evidence="2 3">SM1903</strain>
    </source>
</reference>
<protein>
    <submittedName>
        <fullName evidence="2">Esterase-like activity of phytase family protein</fullName>
    </submittedName>
</protein>
<dbReference type="SUPFAM" id="SSF101898">
    <property type="entry name" value="NHL repeat"/>
    <property type="match status" value="1"/>
</dbReference>
<dbReference type="PROSITE" id="PS51257">
    <property type="entry name" value="PROKAR_LIPOPROTEIN"/>
    <property type="match status" value="1"/>
</dbReference>
<evidence type="ECO:0000313" key="2">
    <source>
        <dbReference type="EMBL" id="TNY33928.1"/>
    </source>
</evidence>
<sequence length="285" mass="31143">MPGRTELSFRTFFTAAVLAACPLVGSAEVTYLGTYIWNERHVGGVSGLELSDDGSSFVAISDRSILYRGTITRDGDRITGVTAEKLGLRRPDGGEMRDDTEGLAVAPDGTAWISLEGEARVLRYSQLDGVPTELPAHPDFAGMRDNRALEALALAPDGSLYTLPEVPGDDGLFPVYRYAGGTWSIAFRLRPREGFMAVGADFGPDGALYLLGRKLGPFGFRSQVRRIVPGTMDETVLLTTPYNQHDNLEGLAVWQDESGAIRLTMIADDNFYPIQQTEIVEYRLD</sequence>
<dbReference type="Proteomes" id="UP000314011">
    <property type="component" value="Unassembled WGS sequence"/>
</dbReference>
<dbReference type="Pfam" id="PF13449">
    <property type="entry name" value="Phytase-like"/>
    <property type="match status" value="1"/>
</dbReference>
<keyword evidence="3" id="KW-1185">Reference proteome</keyword>
<proteinExistence type="predicted"/>
<dbReference type="OrthoDB" id="9798693at2"/>
<dbReference type="EMBL" id="VFFF01000001">
    <property type="protein sequence ID" value="TNY33928.1"/>
    <property type="molecule type" value="Genomic_DNA"/>
</dbReference>